<keyword evidence="3" id="KW-1185">Reference proteome</keyword>
<proteinExistence type="predicted"/>
<organism evidence="2 3">
    <name type="scientific">Naegleria fowleri</name>
    <name type="common">Brain eating amoeba</name>
    <dbReference type="NCBI Taxonomy" id="5763"/>
    <lineage>
        <taxon>Eukaryota</taxon>
        <taxon>Discoba</taxon>
        <taxon>Heterolobosea</taxon>
        <taxon>Tetramitia</taxon>
        <taxon>Eutetramitia</taxon>
        <taxon>Vahlkampfiidae</taxon>
        <taxon>Naegleria</taxon>
    </lineage>
</organism>
<gene>
    <name evidence="2" type="ORF">FDP41_004513</name>
</gene>
<accession>A0A6A5BR23</accession>
<name>A0A6A5BR23_NAEFO</name>
<dbReference type="VEuPathDB" id="AmoebaDB:NfTy_083000"/>
<sequence length="367" mass="42273">MSKSKLGITEEEEEDFYDDNREDQHDSDDDEIMLIQEDDQALEHIMNEELEEESSPPLNGKLALFEKRKTTEEYRDDDPMQDDHDLMTNISKAMMHDYIGHTIQQICVLFHNNEIPAITSNIYSLERPSREQSSSNFTELILAISVRNTVRFYSLIHNREQMQVKEISNERNHTKALVLESNIKFIKSFDNILVVCDEKGNIHVLKFKVTRIQQEEENTLHAMRPEHELEIFLPFKPFRFSQANFDSSELLSFDAEVLSEGEVITLSLVMGTSNGLLLYMTLSTKSGSSFEALKEQKYQHKSMLPILGVTFAIKRMVTLEIPTLIYYRTLNCVFSIDMNNLEKGGSTLIIRAKDVISSLFCSSSSTK</sequence>
<dbReference type="AlphaFoldDB" id="A0A6A5BR23"/>
<dbReference type="EMBL" id="VFQX01000037">
    <property type="protein sequence ID" value="KAF0976614.1"/>
    <property type="molecule type" value="Genomic_DNA"/>
</dbReference>
<dbReference type="VEuPathDB" id="AmoebaDB:FDP41_004513"/>
<reference evidence="2 3" key="1">
    <citation type="journal article" date="2019" name="Sci. Rep.">
        <title>Nanopore sequencing improves the draft genome of the human pathogenic amoeba Naegleria fowleri.</title>
        <authorList>
            <person name="Liechti N."/>
            <person name="Schurch N."/>
            <person name="Bruggmann R."/>
            <person name="Wittwer M."/>
        </authorList>
    </citation>
    <scope>NUCLEOTIDE SEQUENCE [LARGE SCALE GENOMIC DNA]</scope>
    <source>
        <strain evidence="2 3">ATCC 30894</strain>
    </source>
</reference>
<protein>
    <submittedName>
        <fullName evidence="2">Uncharacterized protein</fullName>
    </submittedName>
</protein>
<evidence type="ECO:0000256" key="1">
    <source>
        <dbReference type="SAM" id="MobiDB-lite"/>
    </source>
</evidence>
<feature type="region of interest" description="Disordered" evidence="1">
    <location>
        <begin position="1"/>
        <end position="30"/>
    </location>
</feature>
<dbReference type="OrthoDB" id="10401616at2759"/>
<evidence type="ECO:0000313" key="3">
    <source>
        <dbReference type="Proteomes" id="UP000444721"/>
    </source>
</evidence>
<dbReference type="VEuPathDB" id="AmoebaDB:NF0123190"/>
<dbReference type="GeneID" id="68111731"/>
<dbReference type="RefSeq" id="XP_044561327.1">
    <property type="nucleotide sequence ID" value="XM_044707936.1"/>
</dbReference>
<dbReference type="Proteomes" id="UP000444721">
    <property type="component" value="Unassembled WGS sequence"/>
</dbReference>
<comment type="caution">
    <text evidence="2">The sequence shown here is derived from an EMBL/GenBank/DDBJ whole genome shotgun (WGS) entry which is preliminary data.</text>
</comment>
<evidence type="ECO:0000313" key="2">
    <source>
        <dbReference type="EMBL" id="KAF0976614.1"/>
    </source>
</evidence>